<dbReference type="InterPro" id="IPR039430">
    <property type="entry name" value="Thymidylate_kin-like_dom"/>
</dbReference>
<evidence type="ECO:0000256" key="7">
    <source>
        <dbReference type="ARBA" id="ARBA00048743"/>
    </source>
</evidence>
<protein>
    <recommendedName>
        <fullName evidence="8">Probable thymidylate kinase</fullName>
        <ecNumber evidence="8">2.7.4.9</ecNumber>
    </recommendedName>
    <alternativeName>
        <fullName evidence="8">dTMP kinase</fullName>
    </alternativeName>
</protein>
<dbReference type="GO" id="GO:0005737">
    <property type="term" value="C:cytoplasm"/>
    <property type="evidence" value="ECO:0007669"/>
    <property type="project" value="TreeGrafter"/>
</dbReference>
<keyword evidence="2 8" id="KW-0808">Transferase</keyword>
<keyword evidence="6 8" id="KW-0067">ATP-binding</keyword>
<dbReference type="EMBL" id="GG745609">
    <property type="protein sequence ID" value="EFD92317.1"/>
    <property type="molecule type" value="Genomic_DNA"/>
</dbReference>
<dbReference type="Pfam" id="PF02223">
    <property type="entry name" value="Thymidylate_kin"/>
    <property type="match status" value="1"/>
</dbReference>
<dbReference type="InterPro" id="IPR027417">
    <property type="entry name" value="P-loop_NTPase"/>
</dbReference>
<dbReference type="GO" id="GO:0006227">
    <property type="term" value="P:dUDP biosynthetic process"/>
    <property type="evidence" value="ECO:0007669"/>
    <property type="project" value="TreeGrafter"/>
</dbReference>
<dbReference type="CDD" id="cd01672">
    <property type="entry name" value="TMPK"/>
    <property type="match status" value="1"/>
</dbReference>
<keyword evidence="4 8" id="KW-0547">Nucleotide-binding</keyword>
<dbReference type="AlphaFoldDB" id="D6GWU2"/>
<proteinExistence type="inferred from homology"/>
<gene>
    <name evidence="8" type="primary">tmk</name>
    <name evidence="10" type="ORF">BJBARM5_0969</name>
</gene>
<evidence type="ECO:0000256" key="8">
    <source>
        <dbReference type="HAMAP-Rule" id="MF_00165"/>
    </source>
</evidence>
<dbReference type="GO" id="GO:0006233">
    <property type="term" value="P:dTDP biosynthetic process"/>
    <property type="evidence" value="ECO:0007669"/>
    <property type="project" value="InterPro"/>
</dbReference>
<evidence type="ECO:0000256" key="2">
    <source>
        <dbReference type="ARBA" id="ARBA00022679"/>
    </source>
</evidence>
<evidence type="ECO:0000313" key="11">
    <source>
        <dbReference type="Proteomes" id="UP000009376"/>
    </source>
</evidence>
<evidence type="ECO:0000256" key="1">
    <source>
        <dbReference type="ARBA" id="ARBA00009776"/>
    </source>
</evidence>
<dbReference type="GO" id="GO:0004798">
    <property type="term" value="F:dTMP kinase activity"/>
    <property type="evidence" value="ECO:0007669"/>
    <property type="project" value="UniProtKB-UniRule"/>
</dbReference>
<dbReference type="InterPro" id="IPR018094">
    <property type="entry name" value="Thymidylate_kinase"/>
</dbReference>
<evidence type="ECO:0000256" key="3">
    <source>
        <dbReference type="ARBA" id="ARBA00022727"/>
    </source>
</evidence>
<name>D6GWU2_PARA5</name>
<dbReference type="EC" id="2.7.4.9" evidence="8"/>
<keyword evidence="5 8" id="KW-0418">Kinase</keyword>
<dbReference type="GO" id="GO:0005524">
    <property type="term" value="F:ATP binding"/>
    <property type="evidence" value="ECO:0007669"/>
    <property type="project" value="UniProtKB-UniRule"/>
</dbReference>
<comment type="caution">
    <text evidence="8">Lacks conserved residue(s) required for the propagation of feature annotation.</text>
</comment>
<dbReference type="Proteomes" id="UP000009376">
    <property type="component" value="Unassembled WGS sequence"/>
</dbReference>
<sequence>MVGKIIVIEGIDGAGKATQSKLLKEKLESNGITVSSYSYPDYSSVYGARIKSFLYKEIKIKVDELFMLYLIDMVKDREKMINELKSGNYIIIDRFFFSTIAYQSAGGFDYDNCKKIIKLFDMPVPEITFFIDVPVDVSMSRKEKQKGKLDVDKFESNKVFLQNVSLYYKKLMEENFYSKKWKRIDGNLKIEEINDLIIKSID</sequence>
<dbReference type="NCBIfam" id="TIGR00041">
    <property type="entry name" value="DTMP_kinase"/>
    <property type="match status" value="1"/>
</dbReference>
<evidence type="ECO:0000259" key="9">
    <source>
        <dbReference type="Pfam" id="PF02223"/>
    </source>
</evidence>
<dbReference type="PANTHER" id="PTHR10344">
    <property type="entry name" value="THYMIDYLATE KINASE"/>
    <property type="match status" value="1"/>
</dbReference>
<dbReference type="PROSITE" id="PS01331">
    <property type="entry name" value="THYMIDYLATE_KINASE"/>
    <property type="match status" value="1"/>
</dbReference>
<accession>D6GWU2</accession>
<dbReference type="GO" id="GO:0006235">
    <property type="term" value="P:dTTP biosynthetic process"/>
    <property type="evidence" value="ECO:0007669"/>
    <property type="project" value="UniProtKB-UniRule"/>
</dbReference>
<evidence type="ECO:0000313" key="10">
    <source>
        <dbReference type="EMBL" id="EFD92317.1"/>
    </source>
</evidence>
<evidence type="ECO:0000256" key="6">
    <source>
        <dbReference type="ARBA" id="ARBA00022840"/>
    </source>
</evidence>
<feature type="domain" description="Thymidylate kinase-like" evidence="9">
    <location>
        <begin position="8"/>
        <end position="197"/>
    </location>
</feature>
<evidence type="ECO:0000256" key="5">
    <source>
        <dbReference type="ARBA" id="ARBA00022777"/>
    </source>
</evidence>
<organism evidence="10 11">
    <name type="scientific">Candidatus Parvarchaeum acidophilus ARMAN-5</name>
    <dbReference type="NCBI Taxonomy" id="662762"/>
    <lineage>
        <taxon>Archaea</taxon>
        <taxon>Candidatus Parvarchaeota</taxon>
        <taxon>Candidatus Parvarchaeum</taxon>
    </lineage>
</organism>
<reference evidence="10 11" key="1">
    <citation type="journal article" date="2010" name="Proc. Natl. Acad. Sci. U.S.A.">
        <title>Enigmatic, ultrasmall, uncultivated Archaea.</title>
        <authorList>
            <person name="Baker B.J."/>
            <person name="Comolli L.R."/>
            <person name="Dick G.J."/>
            <person name="Hauser L.J."/>
            <person name="Hyatt D."/>
            <person name="Dill B.D."/>
            <person name="Land M.L."/>
            <person name="Verberkmoes N.C."/>
            <person name="Hettich R.L."/>
            <person name="Banfield J.F."/>
        </authorList>
    </citation>
    <scope>NUCLEOTIDE SEQUENCE [LARGE SCALE GENOMIC DNA]</scope>
</reference>
<dbReference type="PANTHER" id="PTHR10344:SF4">
    <property type="entry name" value="UMP-CMP KINASE 2, MITOCHONDRIAL"/>
    <property type="match status" value="1"/>
</dbReference>
<comment type="catalytic activity">
    <reaction evidence="7 8">
        <text>dTMP + ATP = dTDP + ADP</text>
        <dbReference type="Rhea" id="RHEA:13517"/>
        <dbReference type="ChEBI" id="CHEBI:30616"/>
        <dbReference type="ChEBI" id="CHEBI:58369"/>
        <dbReference type="ChEBI" id="CHEBI:63528"/>
        <dbReference type="ChEBI" id="CHEBI:456216"/>
        <dbReference type="EC" id="2.7.4.9"/>
    </reaction>
</comment>
<dbReference type="Gene3D" id="3.40.50.300">
    <property type="entry name" value="P-loop containing nucleotide triphosphate hydrolases"/>
    <property type="match status" value="1"/>
</dbReference>
<evidence type="ECO:0000256" key="4">
    <source>
        <dbReference type="ARBA" id="ARBA00022741"/>
    </source>
</evidence>
<comment type="similarity">
    <text evidence="1 8">Belongs to the thymidylate kinase family.</text>
</comment>
<keyword evidence="3 8" id="KW-0545">Nucleotide biosynthesis</keyword>
<dbReference type="InterPro" id="IPR018095">
    <property type="entry name" value="Thymidylate_kin_CS"/>
</dbReference>
<dbReference type="HAMAP" id="MF_00165">
    <property type="entry name" value="Thymidylate_kinase"/>
    <property type="match status" value="1"/>
</dbReference>
<dbReference type="SUPFAM" id="SSF52540">
    <property type="entry name" value="P-loop containing nucleoside triphosphate hydrolases"/>
    <property type="match status" value="1"/>
</dbReference>